<dbReference type="Pfam" id="PF19453">
    <property type="entry name" value="DUF5991"/>
    <property type="match status" value="1"/>
</dbReference>
<evidence type="ECO:0000313" key="1">
    <source>
        <dbReference type="EMBL" id="KAA9327447.1"/>
    </source>
</evidence>
<sequence length="145" mass="15976">MTTLLLHPLLWFNLAVAAPAASSPPSWAGAYSYEEAPVKALAGYSMAMLWTLTLKPQANGLGGELAVEGQQTFMKLKVRATDSAQETQVMFVQGLDGNGYQQLKPGDVLLRLRRDTKGQVLTYWGKLTPRLTEKHRNGQVAFVRK</sequence>
<protein>
    <submittedName>
        <fullName evidence="1">Uncharacterized protein</fullName>
    </submittedName>
</protein>
<dbReference type="InterPro" id="IPR046033">
    <property type="entry name" value="DUF5991"/>
</dbReference>
<proteinExistence type="predicted"/>
<dbReference type="Proteomes" id="UP000326380">
    <property type="component" value="Unassembled WGS sequence"/>
</dbReference>
<name>A0A7L4ZTT1_9BACT</name>
<reference evidence="1 2" key="1">
    <citation type="submission" date="2019-09" db="EMBL/GenBank/DDBJ databases">
        <title>Genome sequence of Hymenobacter sp. M3.</title>
        <authorList>
            <person name="Srinivasan S."/>
        </authorList>
    </citation>
    <scope>NUCLEOTIDE SEQUENCE [LARGE SCALE GENOMIC DNA]</scope>
    <source>
        <strain evidence="1 2">M3</strain>
    </source>
</reference>
<evidence type="ECO:0000313" key="2">
    <source>
        <dbReference type="Proteomes" id="UP000326380"/>
    </source>
</evidence>
<keyword evidence="2" id="KW-1185">Reference proteome</keyword>
<organism evidence="1 2">
    <name type="scientific">Hymenobacter busanensis</name>
    <dbReference type="NCBI Taxonomy" id="2607656"/>
    <lineage>
        <taxon>Bacteria</taxon>
        <taxon>Pseudomonadati</taxon>
        <taxon>Bacteroidota</taxon>
        <taxon>Cytophagia</taxon>
        <taxon>Cytophagales</taxon>
        <taxon>Hymenobacteraceae</taxon>
        <taxon>Hymenobacter</taxon>
    </lineage>
</organism>
<dbReference type="AlphaFoldDB" id="A0A7L4ZTT1"/>
<dbReference type="EMBL" id="VTWU01000006">
    <property type="protein sequence ID" value="KAA9327447.1"/>
    <property type="molecule type" value="Genomic_DNA"/>
</dbReference>
<comment type="caution">
    <text evidence="1">The sequence shown here is derived from an EMBL/GenBank/DDBJ whole genome shotgun (WGS) entry which is preliminary data.</text>
</comment>
<dbReference type="RefSeq" id="WP_151079894.1">
    <property type="nucleotide sequence ID" value="NZ_CP047647.1"/>
</dbReference>
<accession>A0A7L4ZTT1</accession>
<gene>
    <name evidence="1" type="ORF">F0P96_15800</name>
</gene>